<feature type="region of interest" description="Disordered" evidence="1">
    <location>
        <begin position="15"/>
        <end position="44"/>
    </location>
</feature>
<feature type="compositionally biased region" description="Basic residues" evidence="1">
    <location>
        <begin position="23"/>
        <end position="32"/>
    </location>
</feature>
<accession>A0AAV9MYS9</accession>
<gene>
    <name evidence="2" type="ORF">LTR84_007146</name>
</gene>
<dbReference type="AlphaFoldDB" id="A0AAV9MYS9"/>
<dbReference type="EMBL" id="JAVRRD010000028">
    <property type="protein sequence ID" value="KAK5046792.1"/>
    <property type="molecule type" value="Genomic_DNA"/>
</dbReference>
<protein>
    <recommendedName>
        <fullName evidence="4">Ig-like domain-containing protein</fullName>
    </recommendedName>
</protein>
<evidence type="ECO:0000256" key="1">
    <source>
        <dbReference type="SAM" id="MobiDB-lite"/>
    </source>
</evidence>
<organism evidence="2 3">
    <name type="scientific">Exophiala bonariae</name>
    <dbReference type="NCBI Taxonomy" id="1690606"/>
    <lineage>
        <taxon>Eukaryota</taxon>
        <taxon>Fungi</taxon>
        <taxon>Dikarya</taxon>
        <taxon>Ascomycota</taxon>
        <taxon>Pezizomycotina</taxon>
        <taxon>Eurotiomycetes</taxon>
        <taxon>Chaetothyriomycetidae</taxon>
        <taxon>Chaetothyriales</taxon>
        <taxon>Herpotrichiellaceae</taxon>
        <taxon>Exophiala</taxon>
    </lineage>
</organism>
<reference evidence="2 3" key="1">
    <citation type="submission" date="2023-08" db="EMBL/GenBank/DDBJ databases">
        <title>Black Yeasts Isolated from many extreme environments.</title>
        <authorList>
            <person name="Coleine C."/>
            <person name="Stajich J.E."/>
            <person name="Selbmann L."/>
        </authorList>
    </citation>
    <scope>NUCLEOTIDE SEQUENCE [LARGE SCALE GENOMIC DNA]</scope>
    <source>
        <strain evidence="2 3">CCFEE 5792</strain>
    </source>
</reference>
<dbReference type="RefSeq" id="XP_064702365.1">
    <property type="nucleotide sequence ID" value="XM_064850699.1"/>
</dbReference>
<dbReference type="Proteomes" id="UP001358417">
    <property type="component" value="Unassembled WGS sequence"/>
</dbReference>
<name>A0AAV9MYS9_9EURO</name>
<dbReference type="GeneID" id="89975312"/>
<evidence type="ECO:0000313" key="3">
    <source>
        <dbReference type="Proteomes" id="UP001358417"/>
    </source>
</evidence>
<evidence type="ECO:0008006" key="4">
    <source>
        <dbReference type="Google" id="ProtNLM"/>
    </source>
</evidence>
<keyword evidence="3" id="KW-1185">Reference proteome</keyword>
<comment type="caution">
    <text evidence="2">The sequence shown here is derived from an EMBL/GenBank/DDBJ whole genome shotgun (WGS) entry which is preliminary data.</text>
</comment>
<evidence type="ECO:0000313" key="2">
    <source>
        <dbReference type="EMBL" id="KAK5046792.1"/>
    </source>
</evidence>
<sequence>MHALAILGVLTDHSSAINPTSRHTGRGHRHPQLRQGSGGNGSAAGLTEIIPPPPVLSGPISSSTAALHDTILPASATAITLPSVSSYTFPSTVTQVAFATICLDTPSSSAIFSILPTDSASSLTTSTATSHRSIETSVLPVLVNATMVLSNGSSVTFLSLSTTTTTVTSDPSGALIQPTEQPSVEIARIVLDANGCQTVYTETTAPACATTLRLPGMLPAPITDCDQSVTFSSQSLGDCSDTLWIASQAYQFSTLETPASTVSSSPASTQITGPMAYYVAHWYELIQGPVPEVVKIENCIPQSASGHLCQTSSEQWSVVYDTEVVTTSSLTSFREFNPNPADQHPVKPAALTSSTKTLSTYLDFLTAITVYQTITRSSICRMRIATENFSSTPQRTVTVVVSTPTIRTLLLEEVAKETDTTVTERITIVETSTVQITETRTKNIGSASPGLGIGDDLDK</sequence>
<proteinExistence type="predicted"/>